<keyword evidence="1" id="KW-0472">Membrane</keyword>
<evidence type="ECO:0000256" key="1">
    <source>
        <dbReference type="SAM" id="Phobius"/>
    </source>
</evidence>
<dbReference type="EMBL" id="JBHSAY010000004">
    <property type="protein sequence ID" value="MFC4130026.1"/>
    <property type="molecule type" value="Genomic_DNA"/>
</dbReference>
<evidence type="ECO:0000313" key="3">
    <source>
        <dbReference type="Proteomes" id="UP001595816"/>
    </source>
</evidence>
<dbReference type="RefSeq" id="WP_253755709.1">
    <property type="nucleotide sequence ID" value="NZ_JAMZDZ010000001.1"/>
</dbReference>
<feature type="transmembrane region" description="Helical" evidence="1">
    <location>
        <begin position="67"/>
        <end position="89"/>
    </location>
</feature>
<feature type="transmembrane region" description="Helical" evidence="1">
    <location>
        <begin position="130"/>
        <end position="151"/>
    </location>
</feature>
<keyword evidence="3" id="KW-1185">Reference proteome</keyword>
<dbReference type="Proteomes" id="UP001595816">
    <property type="component" value="Unassembled WGS sequence"/>
</dbReference>
<feature type="transmembrane region" description="Helical" evidence="1">
    <location>
        <begin position="101"/>
        <end position="118"/>
    </location>
</feature>
<proteinExistence type="predicted"/>
<organism evidence="2 3">
    <name type="scientific">Hamadaea flava</name>
    <dbReference type="NCBI Taxonomy" id="1742688"/>
    <lineage>
        <taxon>Bacteria</taxon>
        <taxon>Bacillati</taxon>
        <taxon>Actinomycetota</taxon>
        <taxon>Actinomycetes</taxon>
        <taxon>Micromonosporales</taxon>
        <taxon>Micromonosporaceae</taxon>
        <taxon>Hamadaea</taxon>
    </lineage>
</organism>
<feature type="transmembrane region" description="Helical" evidence="1">
    <location>
        <begin position="41"/>
        <end position="60"/>
    </location>
</feature>
<evidence type="ECO:0000313" key="2">
    <source>
        <dbReference type="EMBL" id="MFC4130026.1"/>
    </source>
</evidence>
<keyword evidence="1" id="KW-1133">Transmembrane helix</keyword>
<comment type="caution">
    <text evidence="2">The sequence shown here is derived from an EMBL/GenBank/DDBJ whole genome shotgun (WGS) entry which is preliminary data.</text>
</comment>
<reference evidence="3" key="1">
    <citation type="journal article" date="2019" name="Int. J. Syst. Evol. Microbiol.">
        <title>The Global Catalogue of Microorganisms (GCM) 10K type strain sequencing project: providing services to taxonomists for standard genome sequencing and annotation.</title>
        <authorList>
            <consortium name="The Broad Institute Genomics Platform"/>
            <consortium name="The Broad Institute Genome Sequencing Center for Infectious Disease"/>
            <person name="Wu L."/>
            <person name="Ma J."/>
        </authorList>
    </citation>
    <scope>NUCLEOTIDE SEQUENCE [LARGE SCALE GENOMIC DNA]</scope>
    <source>
        <strain evidence="3">CGMCC 4.7289</strain>
    </source>
</reference>
<name>A0ABV8LHP0_9ACTN</name>
<sequence length="263" mass="28427">MNPRDLVYRLLTVAAAVAATAPVWPVLQPGDPIADELLEPVEVAVLVPMVLIFPIAWALLARRRAYAWRVGLALAVWVLAWSVWTVSAGSYASPPTIDDGLRWHLVGAGLLVAGAVAYEAKRLAHLGARLLPGALVWLLGVTVTLAVPVVGAETVPPSDTVLPLPAGMTVVHEETGCTNACTRRITVEGTGTQAELTRRLGLHLEQTKGWRATWFDFAPPQFQCRHVGWLNPYDTCVELRTTGSASTVEIWLATSNGRDNIVY</sequence>
<accession>A0ABV8LHP0</accession>
<gene>
    <name evidence="2" type="ORF">ACFOZ4_05345</name>
</gene>
<protein>
    <submittedName>
        <fullName evidence="2">Uncharacterized protein</fullName>
    </submittedName>
</protein>
<keyword evidence="1" id="KW-0812">Transmembrane</keyword>